<dbReference type="PANTHER" id="PTHR15126">
    <property type="entry name" value="SH3-BINDING"/>
    <property type="match status" value="1"/>
</dbReference>
<sequence>MTSPGSVSKTPLKSIGARDIIKLDFQKSGHLRKEGLLERSLLGKLVGVTWRQVFVVLRDGCCYVFDNDQSTQPKTAFSFENYCRLECFEKPPDLDYCFKLFPRVNYVEMKEHCFAASDDNSRKEWLIAFYKAFHVANDLPEPLDVGNDDWTKDIFKRIGGNRYDYIDEEREGNLSNTKRRYSDMPTKSKSQVFKTRSLPPVPKEVSYDEPELDSESELPDESYDDCAVGTKPQPSKIKPKRASLPALPRPPKETNPTESRGQYINMDYKKPKVDDLPLFEGNSAEAKAAISSEAVGTFIIRKSSQSEGRTPYVLVVSGPEEEVQFRIYKKEQGGIYIAEENIFQSLSELVAYYRKNELSAKTKLKLAKHYGHMEL</sequence>
<dbReference type="SMART" id="SM00233">
    <property type="entry name" value="PH"/>
    <property type="match status" value="1"/>
</dbReference>
<dbReference type="InterPro" id="IPR035848">
    <property type="entry name" value="SH3BP2"/>
</dbReference>
<accession>A0A8W8ITJ9</accession>
<dbReference type="Pfam" id="PF00169">
    <property type="entry name" value="PH"/>
    <property type="match status" value="1"/>
</dbReference>
<dbReference type="Proteomes" id="UP000005408">
    <property type="component" value="Unassembled WGS sequence"/>
</dbReference>
<dbReference type="CDD" id="cd00173">
    <property type="entry name" value="SH2"/>
    <property type="match status" value="1"/>
</dbReference>
<dbReference type="GO" id="GO:0017124">
    <property type="term" value="F:SH3 domain binding"/>
    <property type="evidence" value="ECO:0007669"/>
    <property type="project" value="TreeGrafter"/>
</dbReference>
<protein>
    <submittedName>
        <fullName evidence="6">Uncharacterized protein</fullName>
    </submittedName>
</protein>
<evidence type="ECO:0000259" key="5">
    <source>
        <dbReference type="PROSITE" id="PS50003"/>
    </source>
</evidence>
<dbReference type="SUPFAM" id="SSF55550">
    <property type="entry name" value="SH2 domain"/>
    <property type="match status" value="1"/>
</dbReference>
<dbReference type="EnsemblMetazoa" id="G15345.5">
    <property type="protein sequence ID" value="G15345.5:cds"/>
    <property type="gene ID" value="G15345"/>
</dbReference>
<feature type="compositionally biased region" description="Polar residues" evidence="3">
    <location>
        <begin position="185"/>
        <end position="194"/>
    </location>
</feature>
<dbReference type="InterPro" id="IPR001849">
    <property type="entry name" value="PH_domain"/>
</dbReference>
<dbReference type="EnsemblMetazoa" id="G15345.3">
    <property type="protein sequence ID" value="G15345.3:cds"/>
    <property type="gene ID" value="G15345"/>
</dbReference>
<dbReference type="Pfam" id="PF00017">
    <property type="entry name" value="SH2"/>
    <property type="match status" value="1"/>
</dbReference>
<evidence type="ECO:0000313" key="6">
    <source>
        <dbReference type="EnsemblMetazoa" id="G15345.3:cds"/>
    </source>
</evidence>
<keyword evidence="1 2" id="KW-0727">SH2 domain</keyword>
<organism evidence="6 7">
    <name type="scientific">Magallana gigas</name>
    <name type="common">Pacific oyster</name>
    <name type="synonym">Crassostrea gigas</name>
    <dbReference type="NCBI Taxonomy" id="29159"/>
    <lineage>
        <taxon>Eukaryota</taxon>
        <taxon>Metazoa</taxon>
        <taxon>Spiralia</taxon>
        <taxon>Lophotrochozoa</taxon>
        <taxon>Mollusca</taxon>
        <taxon>Bivalvia</taxon>
        <taxon>Autobranchia</taxon>
        <taxon>Pteriomorphia</taxon>
        <taxon>Ostreida</taxon>
        <taxon>Ostreoidea</taxon>
        <taxon>Ostreidae</taxon>
        <taxon>Magallana</taxon>
    </lineage>
</organism>
<feature type="region of interest" description="Disordered" evidence="3">
    <location>
        <begin position="174"/>
        <end position="262"/>
    </location>
</feature>
<dbReference type="SUPFAM" id="SSF50729">
    <property type="entry name" value="PH domain-like"/>
    <property type="match status" value="1"/>
</dbReference>
<evidence type="ECO:0000313" key="7">
    <source>
        <dbReference type="Proteomes" id="UP000005408"/>
    </source>
</evidence>
<evidence type="ECO:0000256" key="3">
    <source>
        <dbReference type="SAM" id="MobiDB-lite"/>
    </source>
</evidence>
<dbReference type="OrthoDB" id="6143785at2759"/>
<dbReference type="PANTHER" id="PTHR15126:SF4">
    <property type="entry name" value="SH3 DOMAIN-BINDING PROTEIN 2"/>
    <property type="match status" value="1"/>
</dbReference>
<keyword evidence="7" id="KW-1185">Reference proteome</keyword>
<feature type="domain" description="PH" evidence="5">
    <location>
        <begin position="30"/>
        <end position="134"/>
    </location>
</feature>
<dbReference type="PROSITE" id="PS50003">
    <property type="entry name" value="PH_DOMAIN"/>
    <property type="match status" value="1"/>
</dbReference>
<reference evidence="6" key="1">
    <citation type="submission" date="2022-08" db="UniProtKB">
        <authorList>
            <consortium name="EnsemblMetazoa"/>
        </authorList>
    </citation>
    <scope>IDENTIFICATION</scope>
    <source>
        <strain evidence="6">05x7-T-G4-1.051#20</strain>
    </source>
</reference>
<dbReference type="GO" id="GO:0007165">
    <property type="term" value="P:signal transduction"/>
    <property type="evidence" value="ECO:0007669"/>
    <property type="project" value="InterPro"/>
</dbReference>
<dbReference type="InterPro" id="IPR011993">
    <property type="entry name" value="PH-like_dom_sf"/>
</dbReference>
<dbReference type="Gene3D" id="3.30.505.10">
    <property type="entry name" value="SH2 domain"/>
    <property type="match status" value="1"/>
</dbReference>
<proteinExistence type="predicted"/>
<evidence type="ECO:0000256" key="2">
    <source>
        <dbReference type="PROSITE-ProRule" id="PRU00191"/>
    </source>
</evidence>
<name>A0A8W8ITJ9_MAGGI</name>
<dbReference type="OMA" id="NRYDYID"/>
<dbReference type="InterPro" id="IPR036860">
    <property type="entry name" value="SH2_dom_sf"/>
</dbReference>
<evidence type="ECO:0000256" key="1">
    <source>
        <dbReference type="ARBA" id="ARBA00022999"/>
    </source>
</evidence>
<dbReference type="AlphaFoldDB" id="A0A8W8ITJ9"/>
<dbReference type="InterPro" id="IPR000980">
    <property type="entry name" value="SH2"/>
</dbReference>
<evidence type="ECO:0000259" key="4">
    <source>
        <dbReference type="PROSITE" id="PS50001"/>
    </source>
</evidence>
<feature type="compositionally biased region" description="Acidic residues" evidence="3">
    <location>
        <begin position="207"/>
        <end position="224"/>
    </location>
</feature>
<dbReference type="SMART" id="SM00252">
    <property type="entry name" value="SH2"/>
    <property type="match status" value="1"/>
</dbReference>
<dbReference type="EnsemblMetazoa" id="G15345.2">
    <property type="protein sequence ID" value="G15345.2:cds"/>
    <property type="gene ID" value="G15345"/>
</dbReference>
<feature type="domain" description="SH2" evidence="4">
    <location>
        <begin position="268"/>
        <end position="368"/>
    </location>
</feature>
<dbReference type="PROSITE" id="PS50001">
    <property type="entry name" value="SH2"/>
    <property type="match status" value="1"/>
</dbReference>
<dbReference type="Gene3D" id="2.30.29.30">
    <property type="entry name" value="Pleckstrin-homology domain (PH domain)/Phosphotyrosine-binding domain (PTB)"/>
    <property type="match status" value="1"/>
</dbReference>